<keyword evidence="14" id="KW-1185">Reference proteome</keyword>
<dbReference type="InterPro" id="IPR039426">
    <property type="entry name" value="TonB-dep_rcpt-like"/>
</dbReference>
<dbReference type="SUPFAM" id="SSF49464">
    <property type="entry name" value="Carboxypeptidase regulatory domain-like"/>
    <property type="match status" value="1"/>
</dbReference>
<keyword evidence="5 9" id="KW-0798">TonB box</keyword>
<evidence type="ECO:0000256" key="1">
    <source>
        <dbReference type="ARBA" id="ARBA00004571"/>
    </source>
</evidence>
<evidence type="ECO:0000259" key="11">
    <source>
        <dbReference type="Pfam" id="PF00593"/>
    </source>
</evidence>
<dbReference type="SUPFAM" id="SSF56935">
    <property type="entry name" value="Porins"/>
    <property type="match status" value="1"/>
</dbReference>
<comment type="similarity">
    <text evidence="8 9">Belongs to the TonB-dependent receptor family.</text>
</comment>
<dbReference type="InterPro" id="IPR023997">
    <property type="entry name" value="TonB-dep_OMP_SusC/RagA_CS"/>
</dbReference>
<keyword evidence="7 8" id="KW-0998">Cell outer membrane</keyword>
<dbReference type="GO" id="GO:0009279">
    <property type="term" value="C:cell outer membrane"/>
    <property type="evidence" value="ECO:0007669"/>
    <property type="project" value="UniProtKB-SubCell"/>
</dbReference>
<proteinExistence type="inferred from homology"/>
<evidence type="ECO:0000256" key="5">
    <source>
        <dbReference type="ARBA" id="ARBA00023077"/>
    </source>
</evidence>
<dbReference type="AlphaFoldDB" id="A0A1I2WH48"/>
<name>A0A1I2WH48_9SPHI</name>
<organism evidence="13 14">
    <name type="scientific">Pedobacter insulae</name>
    <dbReference type="NCBI Taxonomy" id="414048"/>
    <lineage>
        <taxon>Bacteria</taxon>
        <taxon>Pseudomonadati</taxon>
        <taxon>Bacteroidota</taxon>
        <taxon>Sphingobacteriia</taxon>
        <taxon>Sphingobacteriales</taxon>
        <taxon>Sphingobacteriaceae</taxon>
        <taxon>Pedobacter</taxon>
    </lineage>
</organism>
<feature type="signal peptide" evidence="10">
    <location>
        <begin position="1"/>
        <end position="26"/>
    </location>
</feature>
<gene>
    <name evidence="13" type="ORF">SAMN04489864_10416</name>
</gene>
<accession>A0A1I2WH48</accession>
<evidence type="ECO:0000256" key="3">
    <source>
        <dbReference type="ARBA" id="ARBA00022452"/>
    </source>
</evidence>
<protein>
    <submittedName>
        <fullName evidence="13">TonB-linked outer membrane protein, SusC/RagA family</fullName>
    </submittedName>
</protein>
<keyword evidence="4 8" id="KW-0812">Transmembrane</keyword>
<dbReference type="InterPro" id="IPR008969">
    <property type="entry name" value="CarboxyPept-like_regulatory"/>
</dbReference>
<dbReference type="NCBIfam" id="TIGR04056">
    <property type="entry name" value="OMP_RagA_SusC"/>
    <property type="match status" value="1"/>
</dbReference>
<dbReference type="Gene3D" id="2.60.40.1120">
    <property type="entry name" value="Carboxypeptidase-like, regulatory domain"/>
    <property type="match status" value="1"/>
</dbReference>
<sequence>MNRSCYPNMFRLTLLLCFLWHGVAFAQEKSITGKVSSDQEPLSSVGVQVKGTDRRIVTDASGNYKITVNSNDVLVFTYIGYVTKEMSISNLTGSILNVTLEKDIAQLTQVVVVGYGTQRKSDVSGSIVSVKPDAMNAIPTASISEMLRGKASGVQITTESSRPGGSSNILIRGQRSLSGGNAPLYIVDNVPVNNVNDINAADIASVEILKDAASQAIYGTRAANGVILITTKRGMAGKVSVDYNGYTGIQQLKKNFSLYNGSEWATLRREAFRTENAGNNYESDEVVFDPIARKVMANGQAIDWQKFMIEDALSQKHDLSIRGGGDKTQIAASLGYFDQRGMVAGAGFRRGTGRINIDQKINKIVSVGANLSFTRNKLTQEDGNLNEYIITSPLAQPYGEDGNLQLFVNGENTTNPKFLNEQTVNETTTNRLLFNVFGNFDLFKGFRYRVNANINTRNNEQGTYRTKLYLKGSNIGNAASISSGNYNDYLVENIFSYEKDLNEKNRFDVTLLQSVYKEVSRTTSLSGSQLPTDILGYNGLPSAQVIGTPSRNVTDRTLLSYMGRVRYTLMDKYLFTLTTRVDGSTVFGPSNKYGVFPSASVAWRMEQEEFIKPVNWISQLKLRANYGQVGNQAVSPYTTLGEVNSYPFLFGDGSFQTGYLPNNQLSNPNLKWETTTSLNLGMDFDLFKGRISGALEWYNTDTKDLLVSKSINQSLGYSSVLINLGEVNNKGVEFLLNTIPVRTKDFTWGIDLTYTANRNKIVKITGDVDEMGNPVNDLNNNWFIGKPINVYYNYLFDGIWQTGDDIANSFMPTAKPGDIRVRDLNGDNKIDANDRDVILRDPKWFGSFGTSFKYKAFDLYLDFYTVQGSVRSNPYLYDFNSGGSLSGKTNGIRVNYWTPENPSNEFPRPRYSSTIQFFSALGYQDNSYIQFRTATLGYTLPARLVNKVGIQRVRAYVTGNNLFNATDYSSYSPEVTPAGYPEPRTVLFGLNVSF</sequence>
<feature type="chain" id="PRO_5011583657" evidence="10">
    <location>
        <begin position="27"/>
        <end position="994"/>
    </location>
</feature>
<dbReference type="STRING" id="414048.SAMN04489864_10416"/>
<evidence type="ECO:0000313" key="13">
    <source>
        <dbReference type="EMBL" id="SFG99997.1"/>
    </source>
</evidence>
<dbReference type="Pfam" id="PF00593">
    <property type="entry name" value="TonB_dep_Rec_b-barrel"/>
    <property type="match status" value="1"/>
</dbReference>
<feature type="domain" description="TonB-dependent receptor-like beta-barrel" evidence="11">
    <location>
        <begin position="399"/>
        <end position="962"/>
    </location>
</feature>
<evidence type="ECO:0000256" key="6">
    <source>
        <dbReference type="ARBA" id="ARBA00023136"/>
    </source>
</evidence>
<comment type="subcellular location">
    <subcellularLocation>
        <location evidence="1 8">Cell outer membrane</location>
        <topology evidence="1 8">Multi-pass membrane protein</topology>
    </subcellularLocation>
</comment>
<evidence type="ECO:0000256" key="2">
    <source>
        <dbReference type="ARBA" id="ARBA00022448"/>
    </source>
</evidence>
<dbReference type="OrthoDB" id="9768177at2"/>
<reference evidence="13 14" key="1">
    <citation type="submission" date="2016-10" db="EMBL/GenBank/DDBJ databases">
        <authorList>
            <person name="de Groot N.N."/>
        </authorList>
    </citation>
    <scope>NUCLEOTIDE SEQUENCE [LARGE SCALE GENOMIC DNA]</scope>
    <source>
        <strain evidence="13 14">DSM 18684</strain>
    </source>
</reference>
<evidence type="ECO:0000256" key="7">
    <source>
        <dbReference type="ARBA" id="ARBA00023237"/>
    </source>
</evidence>
<dbReference type="EMBL" id="FOPP01000004">
    <property type="protein sequence ID" value="SFG99997.1"/>
    <property type="molecule type" value="Genomic_DNA"/>
</dbReference>
<dbReference type="Gene3D" id="2.170.130.10">
    <property type="entry name" value="TonB-dependent receptor, plug domain"/>
    <property type="match status" value="1"/>
</dbReference>
<dbReference type="Proteomes" id="UP000199666">
    <property type="component" value="Unassembled WGS sequence"/>
</dbReference>
<evidence type="ECO:0000313" key="14">
    <source>
        <dbReference type="Proteomes" id="UP000199666"/>
    </source>
</evidence>
<dbReference type="Pfam" id="PF13715">
    <property type="entry name" value="CarbopepD_reg_2"/>
    <property type="match status" value="1"/>
</dbReference>
<dbReference type="PROSITE" id="PS52016">
    <property type="entry name" value="TONB_DEPENDENT_REC_3"/>
    <property type="match status" value="1"/>
</dbReference>
<dbReference type="InterPro" id="IPR037066">
    <property type="entry name" value="Plug_dom_sf"/>
</dbReference>
<dbReference type="RefSeq" id="WP_090992989.1">
    <property type="nucleotide sequence ID" value="NZ_FOPP01000004.1"/>
</dbReference>
<dbReference type="Pfam" id="PF07715">
    <property type="entry name" value="Plug"/>
    <property type="match status" value="1"/>
</dbReference>
<keyword evidence="2 8" id="KW-0813">Transport</keyword>
<evidence type="ECO:0000256" key="10">
    <source>
        <dbReference type="SAM" id="SignalP"/>
    </source>
</evidence>
<dbReference type="InterPro" id="IPR023996">
    <property type="entry name" value="TonB-dep_OMP_SusC/RagA"/>
</dbReference>
<feature type="domain" description="TonB-dependent receptor plug" evidence="12">
    <location>
        <begin position="120"/>
        <end position="226"/>
    </location>
</feature>
<evidence type="ECO:0000256" key="9">
    <source>
        <dbReference type="RuleBase" id="RU003357"/>
    </source>
</evidence>
<dbReference type="InterPro" id="IPR000531">
    <property type="entry name" value="Beta-barrel_TonB"/>
</dbReference>
<dbReference type="NCBIfam" id="TIGR04057">
    <property type="entry name" value="SusC_RagA_signa"/>
    <property type="match status" value="1"/>
</dbReference>
<keyword evidence="10" id="KW-0732">Signal</keyword>
<keyword evidence="6 8" id="KW-0472">Membrane</keyword>
<dbReference type="InterPro" id="IPR036942">
    <property type="entry name" value="Beta-barrel_TonB_sf"/>
</dbReference>
<keyword evidence="3 8" id="KW-1134">Transmembrane beta strand</keyword>
<evidence type="ECO:0000259" key="12">
    <source>
        <dbReference type="Pfam" id="PF07715"/>
    </source>
</evidence>
<evidence type="ECO:0000256" key="8">
    <source>
        <dbReference type="PROSITE-ProRule" id="PRU01360"/>
    </source>
</evidence>
<evidence type="ECO:0000256" key="4">
    <source>
        <dbReference type="ARBA" id="ARBA00022692"/>
    </source>
</evidence>
<dbReference type="InterPro" id="IPR012910">
    <property type="entry name" value="Plug_dom"/>
</dbReference>
<dbReference type="Gene3D" id="2.40.170.20">
    <property type="entry name" value="TonB-dependent receptor, beta-barrel domain"/>
    <property type="match status" value="1"/>
</dbReference>